<keyword evidence="4" id="KW-1185">Reference proteome</keyword>
<dbReference type="Gene3D" id="3.40.50.2000">
    <property type="entry name" value="Glycogen Phosphorylase B"/>
    <property type="match status" value="2"/>
</dbReference>
<dbReference type="AlphaFoldDB" id="A0A366HQL7"/>
<comment type="caution">
    <text evidence="3">The sequence shown here is derived from an EMBL/GenBank/DDBJ whole genome shotgun (WGS) entry which is preliminary data.</text>
</comment>
<dbReference type="SUPFAM" id="SSF53756">
    <property type="entry name" value="UDP-Glycosyltransferase/glycogen phosphorylase"/>
    <property type="match status" value="1"/>
</dbReference>
<feature type="domain" description="Glycosyltransferase subfamily 4-like N-terminal" evidence="2">
    <location>
        <begin position="73"/>
        <end position="184"/>
    </location>
</feature>
<protein>
    <submittedName>
        <fullName evidence="3">Glycosyltransferase involved in cell wall biosynthesis</fullName>
    </submittedName>
</protein>
<dbReference type="InterPro" id="IPR050194">
    <property type="entry name" value="Glycosyltransferase_grp1"/>
</dbReference>
<dbReference type="GO" id="GO:0016757">
    <property type="term" value="F:glycosyltransferase activity"/>
    <property type="evidence" value="ECO:0007669"/>
    <property type="project" value="InterPro"/>
</dbReference>
<dbReference type="OrthoDB" id="178536at2"/>
<dbReference type="PANTHER" id="PTHR45947:SF3">
    <property type="entry name" value="SULFOQUINOVOSYL TRANSFERASE SQD2"/>
    <property type="match status" value="1"/>
</dbReference>
<organism evidence="3 4">
    <name type="scientific">Roseimicrobium gellanilyticum</name>
    <dbReference type="NCBI Taxonomy" id="748857"/>
    <lineage>
        <taxon>Bacteria</taxon>
        <taxon>Pseudomonadati</taxon>
        <taxon>Verrucomicrobiota</taxon>
        <taxon>Verrucomicrobiia</taxon>
        <taxon>Verrucomicrobiales</taxon>
        <taxon>Verrucomicrobiaceae</taxon>
        <taxon>Roseimicrobium</taxon>
    </lineage>
</organism>
<dbReference type="InterPro" id="IPR001296">
    <property type="entry name" value="Glyco_trans_1"/>
</dbReference>
<feature type="domain" description="Glycosyl transferase family 1" evidence="1">
    <location>
        <begin position="199"/>
        <end position="358"/>
    </location>
</feature>
<evidence type="ECO:0000313" key="4">
    <source>
        <dbReference type="Proteomes" id="UP000253426"/>
    </source>
</evidence>
<dbReference type="PANTHER" id="PTHR45947">
    <property type="entry name" value="SULFOQUINOVOSYL TRANSFERASE SQD2"/>
    <property type="match status" value="1"/>
</dbReference>
<sequence>MPRPIVASYCTTFLKPEMLHIYRQITGLQRYETFVICKERQSEDLYPMPQNGVELAPGVRSNFLRRFWLKYIRREPPIVYRGEYGVLANLLGRRDADLMHVYFGHTGVHLLPFIQRWPKPVVVSFHGMDVQTRAHDPSYEVKLRELLQSSTLVLARSQSLLDRLHELGCPESKVRMNRTGIPLDLYPEVKRAFPQDGAWHLVQACRLIEKKGLDDALHAFAQFSTRYPKARFTIAGEGPLRESTEALAASLGLGDRVRLAGFLKGAELSALYHDAHAFVHPSRMTSDQNQEGVPNSMLEAMATGLPVVSTLHGGIPEAVRDGVTGFLVPERDREGLHHSLRKLTESETTWRTMGEAAAADVRRNFESTQQIANLEAAYDEARELGAVGRHAR</sequence>
<name>A0A366HQL7_9BACT</name>
<gene>
    <name evidence="3" type="ORF">DES53_102324</name>
</gene>
<evidence type="ECO:0000313" key="3">
    <source>
        <dbReference type="EMBL" id="RBP45940.1"/>
    </source>
</evidence>
<proteinExistence type="predicted"/>
<evidence type="ECO:0000259" key="1">
    <source>
        <dbReference type="Pfam" id="PF00534"/>
    </source>
</evidence>
<dbReference type="Pfam" id="PF00534">
    <property type="entry name" value="Glycos_transf_1"/>
    <property type="match status" value="1"/>
</dbReference>
<evidence type="ECO:0000259" key="2">
    <source>
        <dbReference type="Pfam" id="PF13439"/>
    </source>
</evidence>
<dbReference type="EMBL" id="QNRR01000002">
    <property type="protein sequence ID" value="RBP45940.1"/>
    <property type="molecule type" value="Genomic_DNA"/>
</dbReference>
<dbReference type="RefSeq" id="WP_113957499.1">
    <property type="nucleotide sequence ID" value="NZ_QNRR01000002.1"/>
</dbReference>
<reference evidence="3 4" key="1">
    <citation type="submission" date="2018-06" db="EMBL/GenBank/DDBJ databases">
        <title>Genomic Encyclopedia of Type Strains, Phase IV (KMG-IV): sequencing the most valuable type-strain genomes for metagenomic binning, comparative biology and taxonomic classification.</title>
        <authorList>
            <person name="Goeker M."/>
        </authorList>
    </citation>
    <scope>NUCLEOTIDE SEQUENCE [LARGE SCALE GENOMIC DNA]</scope>
    <source>
        <strain evidence="3 4">DSM 25532</strain>
    </source>
</reference>
<dbReference type="InterPro" id="IPR028098">
    <property type="entry name" value="Glyco_trans_4-like_N"/>
</dbReference>
<dbReference type="Proteomes" id="UP000253426">
    <property type="component" value="Unassembled WGS sequence"/>
</dbReference>
<keyword evidence="3" id="KW-0808">Transferase</keyword>
<dbReference type="Pfam" id="PF13439">
    <property type="entry name" value="Glyco_transf_4"/>
    <property type="match status" value="1"/>
</dbReference>
<accession>A0A366HQL7</accession>